<gene>
    <name evidence="3" type="ORF">DSTB1V02_LOCUS1285</name>
</gene>
<dbReference type="OrthoDB" id="262308at2759"/>
<organism evidence="3">
    <name type="scientific">Darwinula stevensoni</name>
    <dbReference type="NCBI Taxonomy" id="69355"/>
    <lineage>
        <taxon>Eukaryota</taxon>
        <taxon>Metazoa</taxon>
        <taxon>Ecdysozoa</taxon>
        <taxon>Arthropoda</taxon>
        <taxon>Crustacea</taxon>
        <taxon>Oligostraca</taxon>
        <taxon>Ostracoda</taxon>
        <taxon>Podocopa</taxon>
        <taxon>Podocopida</taxon>
        <taxon>Darwinulocopina</taxon>
        <taxon>Darwinuloidea</taxon>
        <taxon>Darwinulidae</taxon>
        <taxon>Darwinula</taxon>
    </lineage>
</organism>
<evidence type="ECO:0000256" key="2">
    <source>
        <dbReference type="SAM" id="SignalP"/>
    </source>
</evidence>
<proteinExistence type="predicted"/>
<name>A0A7R8ZYM8_9CRUS</name>
<keyword evidence="1 2" id="KW-0732">Signal</keyword>
<feature type="chain" id="PRO_5036209517" description="Selenoprotein P N-terminal domain-containing protein" evidence="2">
    <location>
        <begin position="17"/>
        <end position="130"/>
    </location>
</feature>
<dbReference type="PANTHER" id="PTHR15337">
    <property type="entry name" value="ANTERIOR GRADIENT PROTEIN-RELATED"/>
    <property type="match status" value="1"/>
</dbReference>
<dbReference type="Proteomes" id="UP000677054">
    <property type="component" value="Unassembled WGS sequence"/>
</dbReference>
<evidence type="ECO:0000313" key="4">
    <source>
        <dbReference type="Proteomes" id="UP000677054"/>
    </source>
</evidence>
<dbReference type="PANTHER" id="PTHR15337:SF11">
    <property type="entry name" value="THIOREDOXIN DOMAIN-CONTAINING PROTEIN"/>
    <property type="match status" value="1"/>
</dbReference>
<keyword evidence="4" id="KW-1185">Reference proteome</keyword>
<protein>
    <recommendedName>
        <fullName evidence="5">Selenoprotein P N-terminal domain-containing protein</fullName>
    </recommendedName>
</protein>
<dbReference type="AlphaFoldDB" id="A0A7R8ZYM8"/>
<dbReference type="EMBL" id="LR899635">
    <property type="protein sequence ID" value="CAD7241285.1"/>
    <property type="molecule type" value="Genomic_DNA"/>
</dbReference>
<dbReference type="EMBL" id="CAJPEV010000118">
    <property type="protein sequence ID" value="CAG0880866.1"/>
    <property type="molecule type" value="Genomic_DNA"/>
</dbReference>
<dbReference type="GO" id="GO:0005783">
    <property type="term" value="C:endoplasmic reticulum"/>
    <property type="evidence" value="ECO:0007669"/>
    <property type="project" value="TreeGrafter"/>
</dbReference>
<accession>A0A7R8ZYM8</accession>
<feature type="signal peptide" evidence="2">
    <location>
        <begin position="1"/>
        <end position="16"/>
    </location>
</feature>
<evidence type="ECO:0000256" key="1">
    <source>
        <dbReference type="ARBA" id="ARBA00022729"/>
    </source>
</evidence>
<evidence type="ECO:0008006" key="5">
    <source>
        <dbReference type="Google" id="ProtNLM"/>
    </source>
</evidence>
<dbReference type="Gene3D" id="3.40.30.10">
    <property type="entry name" value="Glutaredoxin"/>
    <property type="match status" value="1"/>
</dbReference>
<evidence type="ECO:0000313" key="3">
    <source>
        <dbReference type="EMBL" id="CAD7241285.1"/>
    </source>
</evidence>
<reference evidence="3" key="1">
    <citation type="submission" date="2020-11" db="EMBL/GenBank/DDBJ databases">
        <authorList>
            <person name="Tran Van P."/>
        </authorList>
    </citation>
    <scope>NUCLEOTIDE SEQUENCE</scope>
</reference>
<sequence length="130" mass="14686">MESRLFCFFVVAVSGALEVTPPMKVDLGRAFRERFATSPAIYEASMDFILVNCHDEDDPTKADGERFSPDGGYVPRVLFFDADGDLMDVHNKGKTINKYYYPLESELLAAMYEARRQAYQEDNVCAPLPV</sequence>
<dbReference type="InterPro" id="IPR051099">
    <property type="entry name" value="AGR/TXD"/>
</dbReference>